<accession>A0A328ZF55</accession>
<proteinExistence type="predicted"/>
<evidence type="ECO:0000313" key="1">
    <source>
        <dbReference type="EMBL" id="RAR83955.1"/>
    </source>
</evidence>
<keyword evidence="2" id="KW-1185">Reference proteome</keyword>
<name>A0A328ZF55_9BURK</name>
<gene>
    <name evidence="1" type="ORF">AX018_1013104</name>
</gene>
<dbReference type="Proteomes" id="UP000248856">
    <property type="component" value="Unassembled WGS sequence"/>
</dbReference>
<dbReference type="RefSeq" id="WP_111876944.1">
    <property type="nucleotide sequence ID" value="NZ_CBCSGC010000189.1"/>
</dbReference>
<comment type="caution">
    <text evidence="1">The sequence shown here is derived from an EMBL/GenBank/DDBJ whole genome shotgun (WGS) entry which is preliminary data.</text>
</comment>
<evidence type="ECO:0000313" key="2">
    <source>
        <dbReference type="Proteomes" id="UP000248856"/>
    </source>
</evidence>
<dbReference type="EMBL" id="QLTA01000013">
    <property type="protein sequence ID" value="RAR83955.1"/>
    <property type="molecule type" value="Genomic_DNA"/>
</dbReference>
<sequence length="172" mass="18972">MDYQISEEEFSRLESARDQLGLIYGLLATAREGEEMSCVKASQLLAFVDAQQGTLAQVVKAANEREAQALKARHEEAAAPKAPQVFIAPELLMGLMDAACGELTDSEALNKLWDGLYGAGTLHRPYMDALHRFIDVMRARGLVVHVQSLDGHRSLAFVPAQQEQPKNVFTIF</sequence>
<reference evidence="1 2" key="1">
    <citation type="submission" date="2018-06" db="EMBL/GenBank/DDBJ databases">
        <title>Genomic Encyclopedia of Archaeal and Bacterial Type Strains, Phase II (KMG-II): from individual species to whole genera.</title>
        <authorList>
            <person name="Goeker M."/>
        </authorList>
    </citation>
    <scope>NUCLEOTIDE SEQUENCE [LARGE SCALE GENOMIC DNA]</scope>
    <source>
        <strain evidence="1 2">CFPB 3232</strain>
    </source>
</reference>
<dbReference type="AlphaFoldDB" id="A0A328ZF55"/>
<protein>
    <submittedName>
        <fullName evidence="1">Uncharacterized protein</fullName>
    </submittedName>
</protein>
<organism evidence="1 2">
    <name type="scientific">Paracidovorax anthurii</name>
    <dbReference type="NCBI Taxonomy" id="78229"/>
    <lineage>
        <taxon>Bacteria</taxon>
        <taxon>Pseudomonadati</taxon>
        <taxon>Pseudomonadota</taxon>
        <taxon>Betaproteobacteria</taxon>
        <taxon>Burkholderiales</taxon>
        <taxon>Comamonadaceae</taxon>
        <taxon>Paracidovorax</taxon>
    </lineage>
</organism>